<evidence type="ECO:0000256" key="1">
    <source>
        <dbReference type="SAM" id="MobiDB-lite"/>
    </source>
</evidence>
<feature type="region of interest" description="Disordered" evidence="1">
    <location>
        <begin position="1"/>
        <end position="20"/>
    </location>
</feature>
<evidence type="ECO:0000313" key="2">
    <source>
        <dbReference type="EMBL" id="KAJ7332031.1"/>
    </source>
</evidence>
<feature type="non-terminal residue" evidence="2">
    <location>
        <position position="56"/>
    </location>
</feature>
<accession>A0A9Q0XWX0</accession>
<gene>
    <name evidence="2" type="ORF">JRQ81_014211</name>
</gene>
<name>A0A9Q0XWX0_9SAUR</name>
<protein>
    <submittedName>
        <fullName evidence="2">Uncharacterized protein</fullName>
    </submittedName>
</protein>
<dbReference type="AlphaFoldDB" id="A0A9Q0XWX0"/>
<feature type="compositionally biased region" description="Basic and acidic residues" evidence="1">
    <location>
        <begin position="1"/>
        <end position="14"/>
    </location>
</feature>
<dbReference type="EMBL" id="JAPFRF010000005">
    <property type="protein sequence ID" value="KAJ7332031.1"/>
    <property type="molecule type" value="Genomic_DNA"/>
</dbReference>
<organism evidence="2 3">
    <name type="scientific">Phrynocephalus forsythii</name>
    <dbReference type="NCBI Taxonomy" id="171643"/>
    <lineage>
        <taxon>Eukaryota</taxon>
        <taxon>Metazoa</taxon>
        <taxon>Chordata</taxon>
        <taxon>Craniata</taxon>
        <taxon>Vertebrata</taxon>
        <taxon>Euteleostomi</taxon>
        <taxon>Lepidosauria</taxon>
        <taxon>Squamata</taxon>
        <taxon>Bifurcata</taxon>
        <taxon>Unidentata</taxon>
        <taxon>Episquamata</taxon>
        <taxon>Toxicofera</taxon>
        <taxon>Iguania</taxon>
        <taxon>Acrodonta</taxon>
        <taxon>Agamidae</taxon>
        <taxon>Agaminae</taxon>
        <taxon>Phrynocephalus</taxon>
    </lineage>
</organism>
<evidence type="ECO:0000313" key="3">
    <source>
        <dbReference type="Proteomes" id="UP001142489"/>
    </source>
</evidence>
<reference evidence="2" key="1">
    <citation type="journal article" date="2023" name="DNA Res.">
        <title>Chromosome-level genome assembly of Phrynocephalus forsythii using third-generation DNA sequencing and Hi-C analysis.</title>
        <authorList>
            <person name="Qi Y."/>
            <person name="Zhao W."/>
            <person name="Zhao Y."/>
            <person name="Niu C."/>
            <person name="Cao S."/>
            <person name="Zhang Y."/>
        </authorList>
    </citation>
    <scope>NUCLEOTIDE SEQUENCE</scope>
    <source>
        <tissue evidence="2">Muscle</tissue>
    </source>
</reference>
<sequence length="56" mass="6341">CPHFLKEDAMEPQERMTSSSQDVAVLHNGCFIWSKEKPQNPPSAWLGPNAIFLFLP</sequence>
<proteinExistence type="predicted"/>
<dbReference type="Proteomes" id="UP001142489">
    <property type="component" value="Unassembled WGS sequence"/>
</dbReference>
<keyword evidence="3" id="KW-1185">Reference proteome</keyword>
<comment type="caution">
    <text evidence="2">The sequence shown here is derived from an EMBL/GenBank/DDBJ whole genome shotgun (WGS) entry which is preliminary data.</text>
</comment>